<evidence type="ECO:0000313" key="2">
    <source>
        <dbReference type="Proteomes" id="UP000461948"/>
    </source>
</evidence>
<gene>
    <name evidence="1" type="ORF">GKC49_15870</name>
</gene>
<dbReference type="Gene3D" id="2.40.160.10">
    <property type="entry name" value="Porin"/>
    <property type="match status" value="1"/>
</dbReference>
<dbReference type="InterPro" id="IPR001702">
    <property type="entry name" value="Porin_Gram-ve"/>
</dbReference>
<protein>
    <recommendedName>
        <fullName evidence="3">Phosphoporin PhoE</fullName>
    </recommendedName>
</protein>
<name>A0A7X2SWC3_ENTAG</name>
<comment type="caution">
    <text evidence="1">The sequence shown here is derived from an EMBL/GenBank/DDBJ whole genome shotgun (WGS) entry which is preliminary data.</text>
</comment>
<dbReference type="Proteomes" id="UP000461948">
    <property type="component" value="Unassembled WGS sequence"/>
</dbReference>
<accession>A0A7X2SWC3</accession>
<organism evidence="1 2">
    <name type="scientific">Enterobacter agglomerans</name>
    <name type="common">Erwinia herbicola</name>
    <name type="synonym">Pantoea agglomerans</name>
    <dbReference type="NCBI Taxonomy" id="549"/>
    <lineage>
        <taxon>Bacteria</taxon>
        <taxon>Pseudomonadati</taxon>
        <taxon>Pseudomonadota</taxon>
        <taxon>Gammaproteobacteria</taxon>
        <taxon>Enterobacterales</taxon>
        <taxon>Erwiniaceae</taxon>
        <taxon>Pantoea</taxon>
        <taxon>Pantoea agglomerans group</taxon>
    </lineage>
</organism>
<evidence type="ECO:0000313" key="1">
    <source>
        <dbReference type="EMBL" id="MSE16532.1"/>
    </source>
</evidence>
<proteinExistence type="predicted"/>
<dbReference type="AlphaFoldDB" id="A0A7X2SWC3"/>
<dbReference type="GO" id="GO:0009279">
    <property type="term" value="C:cell outer membrane"/>
    <property type="evidence" value="ECO:0007669"/>
    <property type="project" value="InterPro"/>
</dbReference>
<evidence type="ECO:0008006" key="3">
    <source>
        <dbReference type="Google" id="ProtNLM"/>
    </source>
</evidence>
<reference evidence="1 2" key="1">
    <citation type="submission" date="2019-11" db="EMBL/GenBank/DDBJ databases">
        <title>Draft Genome Sequence of Plant Growth-Promoting Rhizosphere-Associated Bacteria.</title>
        <authorList>
            <person name="Vasilyev I.Y."/>
            <person name="Radchenko V."/>
            <person name="Ilnitskaya E.V."/>
        </authorList>
    </citation>
    <scope>NUCLEOTIDE SEQUENCE [LARGE SCALE GENOMIC DNA]</scope>
    <source>
        <strain evidence="1 2">VRA_MhP_f</strain>
    </source>
</reference>
<dbReference type="InterPro" id="IPR023614">
    <property type="entry name" value="Porin_dom_sf"/>
</dbReference>
<feature type="non-terminal residue" evidence="1">
    <location>
        <position position="1"/>
    </location>
</feature>
<dbReference type="EMBL" id="WKLC01000744">
    <property type="protein sequence ID" value="MSE16532.1"/>
    <property type="molecule type" value="Genomic_DNA"/>
</dbReference>
<dbReference type="GO" id="GO:0034220">
    <property type="term" value="P:monoatomic ion transmembrane transport"/>
    <property type="evidence" value="ECO:0007669"/>
    <property type="project" value="InterPro"/>
</dbReference>
<dbReference type="Pfam" id="PF00267">
    <property type="entry name" value="Porin_1"/>
    <property type="match status" value="1"/>
</dbReference>
<sequence>DYKINQLDDDNALSINNDDVVAMGVTYQF</sequence>
<dbReference type="GO" id="GO:0015288">
    <property type="term" value="F:porin activity"/>
    <property type="evidence" value="ECO:0007669"/>
    <property type="project" value="InterPro"/>
</dbReference>